<dbReference type="PANTHER" id="PTHR31635">
    <property type="entry name" value="REVERSE TRANSCRIPTASE DOMAIN-CONTAINING PROTEIN-RELATED"/>
    <property type="match status" value="1"/>
</dbReference>
<keyword evidence="3" id="KW-1185">Reference proteome</keyword>
<organism evidence="2 3">
    <name type="scientific">Riccia sorocarpa</name>
    <dbReference type="NCBI Taxonomy" id="122646"/>
    <lineage>
        <taxon>Eukaryota</taxon>
        <taxon>Viridiplantae</taxon>
        <taxon>Streptophyta</taxon>
        <taxon>Embryophyta</taxon>
        <taxon>Marchantiophyta</taxon>
        <taxon>Marchantiopsida</taxon>
        <taxon>Marchantiidae</taxon>
        <taxon>Marchantiales</taxon>
        <taxon>Ricciaceae</taxon>
        <taxon>Riccia</taxon>
    </lineage>
</organism>
<dbReference type="PANTHER" id="PTHR31635:SF196">
    <property type="entry name" value="REVERSE TRANSCRIPTASE DOMAIN-CONTAINING PROTEIN-RELATED"/>
    <property type="match status" value="1"/>
</dbReference>
<evidence type="ECO:0000259" key="1">
    <source>
        <dbReference type="Pfam" id="PF00078"/>
    </source>
</evidence>
<evidence type="ECO:0000313" key="2">
    <source>
        <dbReference type="EMBL" id="KAL3687410.1"/>
    </source>
</evidence>
<dbReference type="Proteomes" id="UP001633002">
    <property type="component" value="Unassembled WGS sequence"/>
</dbReference>
<protein>
    <recommendedName>
        <fullName evidence="1">Reverse transcriptase domain-containing protein</fullName>
    </recommendedName>
</protein>
<feature type="domain" description="Reverse transcriptase" evidence="1">
    <location>
        <begin position="24"/>
        <end position="156"/>
    </location>
</feature>
<name>A0ABD3HB06_9MARC</name>
<comment type="caution">
    <text evidence="2">The sequence shown here is derived from an EMBL/GenBank/DDBJ whole genome shotgun (WGS) entry which is preliminary data.</text>
</comment>
<evidence type="ECO:0000313" key="3">
    <source>
        <dbReference type="Proteomes" id="UP001633002"/>
    </source>
</evidence>
<dbReference type="Pfam" id="PF00078">
    <property type="entry name" value="RVT_1"/>
    <property type="match status" value="1"/>
</dbReference>
<accession>A0ABD3HB06</accession>
<dbReference type="InterPro" id="IPR000477">
    <property type="entry name" value="RT_dom"/>
</dbReference>
<proteinExistence type="predicted"/>
<gene>
    <name evidence="2" type="ORF">R1sor_013719</name>
</gene>
<reference evidence="2 3" key="1">
    <citation type="submission" date="2024-09" db="EMBL/GenBank/DDBJ databases">
        <title>Chromosome-scale assembly of Riccia sorocarpa.</title>
        <authorList>
            <person name="Paukszto L."/>
        </authorList>
    </citation>
    <scope>NUCLEOTIDE SEQUENCE [LARGE SCALE GENOMIC DNA]</scope>
    <source>
        <strain evidence="2">LP-2024</strain>
        <tissue evidence="2">Aerial parts of the thallus</tissue>
    </source>
</reference>
<dbReference type="AlphaFoldDB" id="A0ABD3HB06"/>
<sequence>MVVKVWRSSRLLSKDNRGGAAQVHVNGRFTQRFEVTHGVRQGCPLASLLFVMVTQPLMRLLHEEELSGRLLGVTYGGQKTLLHQIYADDTGVNLTIQEAHFNKLKEVIQTFEEISGAKSNLTKSLIMPIRPSSPPGWVYATGCDIAGPRKSFLYLGRTTCNPVDEATIAKAITKKMMKKLSHWSKPHTYTPIRPSSPPGWVYATGCDIAGPRKSFLYLGRTTCNSVNEATIAKAITKKMMKKLSHWSKPHTYTTLPS</sequence>
<dbReference type="EMBL" id="JBJQOH010000004">
    <property type="protein sequence ID" value="KAL3687410.1"/>
    <property type="molecule type" value="Genomic_DNA"/>
</dbReference>